<reference evidence="2" key="1">
    <citation type="submission" date="2022-11" db="EMBL/GenBank/DDBJ databases">
        <title>Candidatus Alkanophaga archaea from heated hydrothermal vent sediment oxidize petroleum alkanes.</title>
        <authorList>
            <person name="Zehnle H."/>
            <person name="Laso-Perez R."/>
            <person name="Lipp J."/>
            <person name="Teske A."/>
            <person name="Wegener G."/>
        </authorList>
    </citation>
    <scope>NUCLEOTIDE SEQUENCE</scope>
    <source>
        <strain evidence="2">MCA70</strain>
    </source>
</reference>
<accession>A0AAE3P642</accession>
<feature type="transmembrane region" description="Helical" evidence="1">
    <location>
        <begin position="26"/>
        <end position="45"/>
    </location>
</feature>
<dbReference type="EMBL" id="JAPHEG010000005">
    <property type="protein sequence ID" value="MDF2953959.1"/>
    <property type="molecule type" value="Genomic_DNA"/>
</dbReference>
<dbReference type="Proteomes" id="UP001144110">
    <property type="component" value="Unassembled WGS sequence"/>
</dbReference>
<protein>
    <submittedName>
        <fullName evidence="2">Uncharacterized protein</fullName>
    </submittedName>
</protein>
<keyword evidence="1" id="KW-0812">Transmembrane</keyword>
<gene>
    <name evidence="2" type="ORF">OD816_001204</name>
</gene>
<organism evidence="2 3">
    <name type="scientific">Candidatus Thermodesulfobacterium syntrophicum</name>
    <dbReference type="NCBI Taxonomy" id="3060442"/>
    <lineage>
        <taxon>Bacteria</taxon>
        <taxon>Pseudomonadati</taxon>
        <taxon>Thermodesulfobacteriota</taxon>
        <taxon>Thermodesulfobacteria</taxon>
        <taxon>Thermodesulfobacteriales</taxon>
        <taxon>Thermodesulfobacteriaceae</taxon>
        <taxon>Thermodesulfobacterium</taxon>
    </lineage>
</organism>
<evidence type="ECO:0000256" key="1">
    <source>
        <dbReference type="SAM" id="Phobius"/>
    </source>
</evidence>
<sequence length="62" mass="7125">MKKAPRSKLTKTQITNKKFFKTSTKILSFIALTSISSAVFLRILVKTPLILSWLFLGRKKRV</sequence>
<dbReference type="AlphaFoldDB" id="A0AAE3P642"/>
<evidence type="ECO:0000313" key="2">
    <source>
        <dbReference type="EMBL" id="MDF2953959.1"/>
    </source>
</evidence>
<keyword evidence="1" id="KW-1133">Transmembrane helix</keyword>
<name>A0AAE3P642_9BACT</name>
<evidence type="ECO:0000313" key="3">
    <source>
        <dbReference type="Proteomes" id="UP001144110"/>
    </source>
</evidence>
<keyword evidence="1" id="KW-0472">Membrane</keyword>
<comment type="caution">
    <text evidence="2">The sequence shown here is derived from an EMBL/GenBank/DDBJ whole genome shotgun (WGS) entry which is preliminary data.</text>
</comment>
<proteinExistence type="predicted"/>